<evidence type="ECO:0000313" key="10">
    <source>
        <dbReference type="Proteomes" id="UP001652626"/>
    </source>
</evidence>
<evidence type="ECO:0000256" key="4">
    <source>
        <dbReference type="ARBA" id="ARBA00022816"/>
    </source>
</evidence>
<dbReference type="Proteomes" id="UP001652626">
    <property type="component" value="Chromosome 9"/>
</dbReference>
<keyword evidence="9" id="KW-0472">Membrane</keyword>
<dbReference type="InterPro" id="IPR011502">
    <property type="entry name" value="Nucleoporin_Nup85"/>
</dbReference>
<keyword evidence="10" id="KW-1185">Reference proteome</keyword>
<evidence type="ECO:0000256" key="3">
    <source>
        <dbReference type="ARBA" id="ARBA00022448"/>
    </source>
</evidence>
<comment type="function">
    <text evidence="9">Functions as a component of the nuclear pore complex (NPC).</text>
</comment>
<comment type="subcellular location">
    <subcellularLocation>
        <location evidence="1 9">Nucleus</location>
        <location evidence="1 9">Nuclear pore complex</location>
    </subcellularLocation>
</comment>
<dbReference type="PANTHER" id="PTHR13373">
    <property type="entry name" value="FROUNT PROTEIN-RELATED"/>
    <property type="match status" value="1"/>
</dbReference>
<organism evidence="10 11">
    <name type="scientific">Vanessa tameamea</name>
    <name type="common">Kamehameha butterfly</name>
    <dbReference type="NCBI Taxonomy" id="334116"/>
    <lineage>
        <taxon>Eukaryota</taxon>
        <taxon>Metazoa</taxon>
        <taxon>Ecdysozoa</taxon>
        <taxon>Arthropoda</taxon>
        <taxon>Hexapoda</taxon>
        <taxon>Insecta</taxon>
        <taxon>Pterygota</taxon>
        <taxon>Neoptera</taxon>
        <taxon>Endopterygota</taxon>
        <taxon>Lepidoptera</taxon>
        <taxon>Glossata</taxon>
        <taxon>Ditrysia</taxon>
        <taxon>Papilionoidea</taxon>
        <taxon>Nymphalidae</taxon>
        <taxon>Nymphalinae</taxon>
        <taxon>Vanessa</taxon>
    </lineage>
</organism>
<evidence type="ECO:0000256" key="6">
    <source>
        <dbReference type="ARBA" id="ARBA00023010"/>
    </source>
</evidence>
<comment type="similarity">
    <text evidence="2 9">Belongs to the nucleoporin Nup85 family.</text>
</comment>
<evidence type="ECO:0000256" key="1">
    <source>
        <dbReference type="ARBA" id="ARBA00004567"/>
    </source>
</evidence>
<evidence type="ECO:0000256" key="9">
    <source>
        <dbReference type="RuleBase" id="RU365073"/>
    </source>
</evidence>
<comment type="subunit">
    <text evidence="9">Component of the nuclear pore complex (NPC).</text>
</comment>
<evidence type="ECO:0000256" key="2">
    <source>
        <dbReference type="ARBA" id="ARBA00005573"/>
    </source>
</evidence>
<keyword evidence="6 9" id="KW-0811">Translocation</keyword>
<protein>
    <recommendedName>
        <fullName evidence="9">Nuclear pore complex protein Nup85</fullName>
    </recommendedName>
</protein>
<keyword evidence="5 9" id="KW-0653">Protein transport</keyword>
<name>A0ABM4AL11_VANTA</name>
<dbReference type="GeneID" id="113391480"/>
<sequence>MYTFDRNFEFEQNMNFSSFSSSPPAISNVQSVRRVKTFVLPDKCLEKRVGCAWRRGNQFAIYPRSQNVNKTTLETATKTDDKILNVRQDVVLFTPILRKLVNEANGTFLSVQKLVEISKSSDNQVEFLKLSRQYRSIIRVCIESLQEAAEKETDGLHKNTLVSYITIFYSIECIWHLCEILYIDIIPGEVVLPFLLEWVRFHFPCHEQTAAQLLEACERGSEDHPEYWDTVVGMVVQGRVDVARALLKLHSAADSNEFKLVDNSLRSMPVYSVYGGMSTGEFTITWKHWQAECRSKLSSRVLAQQPQLELIMRLMVGEYSAFESIRPKYSSWFDVLGGWVLFTAPWVRRRELGAAGAACAGLAPAARSHLDVMVRALLEGDLHQVIHEIQQISDNGWFASHLTDILYHCGKLQILDHQTDVTNRLRDSLILEYGSLLLEHKSLWSVGLSYLASCSPEGLKRAELLLERMPIETEAKAMRVMAEAKKYGLLSVAQSIPACVGARRLAARGAAGAGAALAWGARARCAALCSRAAHAALRAYCDARPLPAADLLLSAGATLLIDDTLLLLGKYCDFHRLYKNREFRKAAKLLISLITSNISPEYFWPTLLLDTLPLLETDEPVLSSDDTYEIMLCLELRSTCLSSEKADLLRLALARNLARTALIDVDDE</sequence>
<dbReference type="PANTHER" id="PTHR13373:SF21">
    <property type="entry name" value="NUCLEAR PORE COMPLEX PROTEIN NUP85"/>
    <property type="match status" value="1"/>
</dbReference>
<keyword evidence="4 9" id="KW-0509">mRNA transport</keyword>
<keyword evidence="3 9" id="KW-0813">Transport</keyword>
<evidence type="ECO:0000256" key="8">
    <source>
        <dbReference type="ARBA" id="ARBA00023242"/>
    </source>
</evidence>
<reference evidence="11" key="1">
    <citation type="submission" date="2025-08" db="UniProtKB">
        <authorList>
            <consortium name="RefSeq"/>
        </authorList>
    </citation>
    <scope>IDENTIFICATION</scope>
    <source>
        <tissue evidence="11">Whole body</tissue>
    </source>
</reference>
<accession>A0ABM4AL11</accession>
<keyword evidence="7 9" id="KW-0906">Nuclear pore complex</keyword>
<evidence type="ECO:0000313" key="11">
    <source>
        <dbReference type="RefSeq" id="XP_064071991.1"/>
    </source>
</evidence>
<keyword evidence="8 9" id="KW-0539">Nucleus</keyword>
<dbReference type="Pfam" id="PF07575">
    <property type="entry name" value="Nucleopor_Nup85"/>
    <property type="match status" value="1"/>
</dbReference>
<proteinExistence type="inferred from homology"/>
<gene>
    <name evidence="11" type="primary">LOC113391480</name>
</gene>
<evidence type="ECO:0000256" key="5">
    <source>
        <dbReference type="ARBA" id="ARBA00022927"/>
    </source>
</evidence>
<evidence type="ECO:0000256" key="7">
    <source>
        <dbReference type="ARBA" id="ARBA00023132"/>
    </source>
</evidence>
<dbReference type="RefSeq" id="XP_064071991.1">
    <property type="nucleotide sequence ID" value="XM_064215921.1"/>
</dbReference>